<evidence type="ECO:0000259" key="2">
    <source>
        <dbReference type="Pfam" id="PF01757"/>
    </source>
</evidence>
<dbReference type="InterPro" id="IPR050879">
    <property type="entry name" value="Acyltransferase_3"/>
</dbReference>
<dbReference type="PANTHER" id="PTHR23028:SF53">
    <property type="entry name" value="ACYL_TRANSF_3 DOMAIN-CONTAINING PROTEIN"/>
    <property type="match status" value="1"/>
</dbReference>
<protein>
    <submittedName>
        <fullName evidence="3">Acyltransferase</fullName>
    </submittedName>
</protein>
<feature type="transmembrane region" description="Helical" evidence="1">
    <location>
        <begin position="6"/>
        <end position="23"/>
    </location>
</feature>
<keyword evidence="1" id="KW-0472">Membrane</keyword>
<keyword evidence="4" id="KW-1185">Reference proteome</keyword>
<dbReference type="GO" id="GO:0016020">
    <property type="term" value="C:membrane"/>
    <property type="evidence" value="ECO:0007669"/>
    <property type="project" value="TreeGrafter"/>
</dbReference>
<feature type="transmembrane region" description="Helical" evidence="1">
    <location>
        <begin position="280"/>
        <end position="302"/>
    </location>
</feature>
<feature type="transmembrane region" description="Helical" evidence="1">
    <location>
        <begin position="219"/>
        <end position="237"/>
    </location>
</feature>
<dbReference type="Proteomes" id="UP001155182">
    <property type="component" value="Unassembled WGS sequence"/>
</dbReference>
<dbReference type="InterPro" id="IPR002656">
    <property type="entry name" value="Acyl_transf_3_dom"/>
</dbReference>
<keyword evidence="1" id="KW-0812">Transmembrane</keyword>
<feature type="transmembrane region" description="Helical" evidence="1">
    <location>
        <begin position="162"/>
        <end position="180"/>
    </location>
</feature>
<feature type="transmembrane region" description="Helical" evidence="1">
    <location>
        <begin position="249"/>
        <end position="268"/>
    </location>
</feature>
<organism evidence="3 4">
    <name type="scientific">Solitalea agri</name>
    <dbReference type="NCBI Taxonomy" id="2953739"/>
    <lineage>
        <taxon>Bacteria</taxon>
        <taxon>Pseudomonadati</taxon>
        <taxon>Bacteroidota</taxon>
        <taxon>Sphingobacteriia</taxon>
        <taxon>Sphingobacteriales</taxon>
        <taxon>Sphingobacteriaceae</taxon>
        <taxon>Solitalea</taxon>
    </lineage>
</organism>
<evidence type="ECO:0000313" key="3">
    <source>
        <dbReference type="EMBL" id="MCO4294173.1"/>
    </source>
</evidence>
<dbReference type="RefSeq" id="WP_252589179.1">
    <property type="nucleotide sequence ID" value="NZ_JAMWYS010000053.1"/>
</dbReference>
<feature type="transmembrane region" description="Helical" evidence="1">
    <location>
        <begin position="44"/>
        <end position="64"/>
    </location>
</feature>
<keyword evidence="1" id="KW-1133">Transmembrane helix</keyword>
<accession>A0A9X2JDH9</accession>
<proteinExistence type="predicted"/>
<name>A0A9X2JDH9_9SPHI</name>
<keyword evidence="3" id="KW-0808">Transferase</keyword>
<dbReference type="GO" id="GO:0016747">
    <property type="term" value="F:acyltransferase activity, transferring groups other than amino-acyl groups"/>
    <property type="evidence" value="ECO:0007669"/>
    <property type="project" value="InterPro"/>
</dbReference>
<comment type="caution">
    <text evidence="3">The sequence shown here is derived from an EMBL/GenBank/DDBJ whole genome shotgun (WGS) entry which is preliminary data.</text>
</comment>
<sequence>MGKQRIYSLDAVRGVSALLIVFYHVSVWQHRSLIDGGTYFTQKLGLYMVELFYLLSGVSMGYIYLEKFTSLKLSELKIFYIKRYFRIAPLYFLLCLLSIWVYSRAFNEDLLIKLLANFSLLFGVVNPSLSLVTGGWSIGVEFFFYLFFPFMVCWAQKSKTGNLFILFLLITCTIITAVKVSNYPTLPSAWSIYSYPLNHFLFFWLGVLIARIKSLNNHWGYLAVGVLLLSFSGFLVNPIKDYTVGLVTGLNRVLLSVSVFLIVLYFYLKVQFKAEWLNHWSDWLASVSFSVYLLHPFIYLFLNKYLIQHQLKLTFWQNLLIVLIATVLLGRLVYYYEKYFVKLGNKLSAGIK</sequence>
<dbReference type="PANTHER" id="PTHR23028">
    <property type="entry name" value="ACETYLTRANSFERASE"/>
    <property type="match status" value="1"/>
</dbReference>
<keyword evidence="3" id="KW-0012">Acyltransferase</keyword>
<feature type="transmembrane region" description="Helical" evidence="1">
    <location>
        <begin position="192"/>
        <end position="212"/>
    </location>
</feature>
<reference evidence="3" key="1">
    <citation type="submission" date="2022-06" db="EMBL/GenBank/DDBJ databases">
        <title>Solitalea sp. MAHUQ-68 isolated from rhizospheric soil.</title>
        <authorList>
            <person name="Huq M.A."/>
        </authorList>
    </citation>
    <scope>NUCLEOTIDE SEQUENCE</scope>
    <source>
        <strain evidence="3">MAHUQ-68</strain>
    </source>
</reference>
<feature type="transmembrane region" description="Helical" evidence="1">
    <location>
        <begin position="135"/>
        <end position="155"/>
    </location>
</feature>
<feature type="transmembrane region" description="Helical" evidence="1">
    <location>
        <begin position="84"/>
        <end position="103"/>
    </location>
</feature>
<evidence type="ECO:0000313" key="4">
    <source>
        <dbReference type="Proteomes" id="UP001155182"/>
    </source>
</evidence>
<feature type="domain" description="Acyltransferase 3" evidence="2">
    <location>
        <begin position="6"/>
        <end position="330"/>
    </location>
</feature>
<dbReference type="EMBL" id="JAMWYS010000053">
    <property type="protein sequence ID" value="MCO4294173.1"/>
    <property type="molecule type" value="Genomic_DNA"/>
</dbReference>
<dbReference type="GO" id="GO:0000271">
    <property type="term" value="P:polysaccharide biosynthetic process"/>
    <property type="evidence" value="ECO:0007669"/>
    <property type="project" value="TreeGrafter"/>
</dbReference>
<dbReference type="AlphaFoldDB" id="A0A9X2JDH9"/>
<gene>
    <name evidence="3" type="ORF">NF867_15025</name>
</gene>
<evidence type="ECO:0000256" key="1">
    <source>
        <dbReference type="SAM" id="Phobius"/>
    </source>
</evidence>
<feature type="transmembrane region" description="Helical" evidence="1">
    <location>
        <begin position="314"/>
        <end position="336"/>
    </location>
</feature>
<dbReference type="Pfam" id="PF01757">
    <property type="entry name" value="Acyl_transf_3"/>
    <property type="match status" value="1"/>
</dbReference>